<dbReference type="FunFam" id="3.10.100.10:FF:000122">
    <property type="entry name" value="Killer cell lectin-like receptor subfamily A, member 1"/>
    <property type="match status" value="1"/>
</dbReference>
<reference evidence="11 12" key="2">
    <citation type="journal article" date="2012" name="Nature">
        <title>Insights into hominid evolution from the gorilla genome sequence.</title>
        <authorList>
            <person name="Scally A."/>
            <person name="Dutheil J.Y."/>
            <person name="Hillier L.W."/>
            <person name="Jordan G.E."/>
            <person name="Goodhead I."/>
            <person name="Herrero J."/>
            <person name="Hobolth A."/>
            <person name="Lappalainen T."/>
            <person name="Mailund T."/>
            <person name="Marques-Bonet T."/>
            <person name="McCarthy S."/>
            <person name="Montgomery S.H."/>
            <person name="Schwalie P.C."/>
            <person name="Tang Y.A."/>
            <person name="Ward M.C."/>
            <person name="Xue Y."/>
            <person name="Yngvadottir B."/>
            <person name="Alkan C."/>
            <person name="Andersen L.N."/>
            <person name="Ayub Q."/>
            <person name="Ball E.V."/>
            <person name="Beal K."/>
            <person name="Bradley B.J."/>
            <person name="Chen Y."/>
            <person name="Clee C.M."/>
            <person name="Fitzgerald S."/>
            <person name="Graves T.A."/>
            <person name="Gu Y."/>
            <person name="Heath P."/>
            <person name="Heger A."/>
            <person name="Karakoc E."/>
            <person name="Kolb-Kokocinski A."/>
            <person name="Laird G.K."/>
            <person name="Lunter G."/>
            <person name="Meader S."/>
            <person name="Mort M."/>
            <person name="Mullikin J.C."/>
            <person name="Munch K."/>
            <person name="O'Connor T.D."/>
            <person name="Phillips A.D."/>
            <person name="Prado-Martinez J."/>
            <person name="Rogers A.S."/>
            <person name="Sajjadian S."/>
            <person name="Schmidt D."/>
            <person name="Shaw K."/>
            <person name="Simpson J.T."/>
            <person name="Stenson P.D."/>
            <person name="Turner D.J."/>
            <person name="Vigilant L."/>
            <person name="Vilella A.J."/>
            <person name="Whitener W."/>
            <person name="Zhu B."/>
            <person name="Cooper D.N."/>
            <person name="de Jong P."/>
            <person name="Dermitzakis E.T."/>
            <person name="Eichler E.E."/>
            <person name="Flicek P."/>
            <person name="Goldman N."/>
            <person name="Mundy N.I."/>
            <person name="Ning Z."/>
            <person name="Odom D.T."/>
            <person name="Ponting C.P."/>
            <person name="Quail M.A."/>
            <person name="Ryder O.A."/>
            <person name="Searle S.M."/>
            <person name="Warren W.C."/>
            <person name="Wilson R.K."/>
            <person name="Schierup M.H."/>
            <person name="Rogers J."/>
            <person name="Tyler-Smith C."/>
            <person name="Durbin R."/>
        </authorList>
    </citation>
    <scope>NUCLEOTIDE SEQUENCE [LARGE SCALE GENOMIC DNA]</scope>
</reference>
<dbReference type="GeneTree" id="ENSGT00390000008117"/>
<evidence type="ECO:0000256" key="4">
    <source>
        <dbReference type="ARBA" id="ARBA00022989"/>
    </source>
</evidence>
<keyword evidence="6" id="KW-1015">Disulfide bond</keyword>
<feature type="domain" description="Ly49-like N-terminal" evidence="10">
    <location>
        <begin position="41"/>
        <end position="166"/>
    </location>
</feature>
<evidence type="ECO:0000313" key="12">
    <source>
        <dbReference type="Proteomes" id="UP000001519"/>
    </source>
</evidence>
<keyword evidence="2 9" id="KW-0812">Transmembrane</keyword>
<name>G3RBI0_GORGO</name>
<evidence type="ECO:0000256" key="1">
    <source>
        <dbReference type="ARBA" id="ARBA00004606"/>
    </source>
</evidence>
<evidence type="ECO:0000256" key="2">
    <source>
        <dbReference type="ARBA" id="ARBA00022692"/>
    </source>
</evidence>
<dbReference type="HOGENOM" id="CLU_049894_1_1_1"/>
<dbReference type="eggNOG" id="KOG4297">
    <property type="taxonomic scope" value="Eukaryota"/>
</dbReference>
<dbReference type="InterPro" id="IPR016186">
    <property type="entry name" value="C-type_lectin-like/link_sf"/>
</dbReference>
<proteinExistence type="predicted"/>
<accession>G3RBI0</accession>
<evidence type="ECO:0000256" key="5">
    <source>
        <dbReference type="ARBA" id="ARBA00023136"/>
    </source>
</evidence>
<dbReference type="AlphaFoldDB" id="G3RBI0"/>
<evidence type="ECO:0000256" key="7">
    <source>
        <dbReference type="ARBA" id="ARBA00023180"/>
    </source>
</evidence>
<dbReference type="Proteomes" id="UP000001519">
    <property type="component" value="Chromosome 12"/>
</dbReference>
<feature type="compositionally biased region" description="Basic and acidic residues" evidence="8">
    <location>
        <begin position="22"/>
        <end position="36"/>
    </location>
</feature>
<dbReference type="Pfam" id="PF08391">
    <property type="entry name" value="Ly49"/>
    <property type="match status" value="1"/>
</dbReference>
<dbReference type="EMBL" id="CABD030082843">
    <property type="status" value="NOT_ANNOTATED_CDS"/>
    <property type="molecule type" value="Genomic_DNA"/>
</dbReference>
<dbReference type="InterPro" id="IPR052013">
    <property type="entry name" value="Mouse_KLRs"/>
</dbReference>
<reference evidence="11" key="3">
    <citation type="submission" date="2025-08" db="UniProtKB">
        <authorList>
            <consortium name="Ensembl"/>
        </authorList>
    </citation>
    <scope>IDENTIFICATION</scope>
</reference>
<dbReference type="Ensembl" id="ENSGGOT00000013206.3">
    <property type="protein sequence ID" value="ENSGGOP00000012835.2"/>
    <property type="gene ID" value="ENSGGOG00000013162.3"/>
</dbReference>
<evidence type="ECO:0000256" key="3">
    <source>
        <dbReference type="ARBA" id="ARBA00022968"/>
    </source>
</evidence>
<dbReference type="Bgee" id="ENSGGOG00000013162">
    <property type="expression patterns" value="Expressed in cerebellum and 5 other cell types or tissues"/>
</dbReference>
<dbReference type="InParanoid" id="G3RBI0"/>
<dbReference type="OMA" id="IETIDCY"/>
<dbReference type="PANTHER" id="PTHR46329">
    <property type="entry name" value="KILLER CELL LECTIN-LIKE RECEPTOR 2"/>
    <property type="match status" value="1"/>
</dbReference>
<dbReference type="GO" id="GO:0009986">
    <property type="term" value="C:cell surface"/>
    <property type="evidence" value="ECO:0000318"/>
    <property type="project" value="GO_Central"/>
</dbReference>
<comment type="subcellular location">
    <subcellularLocation>
        <location evidence="1">Membrane</location>
        <topology evidence="1">Single-pass type II membrane protein</topology>
    </subcellularLocation>
</comment>
<keyword evidence="4 9" id="KW-1133">Transmembrane helix</keyword>
<reference evidence="12" key="1">
    <citation type="submission" date="2011-05" db="EMBL/GenBank/DDBJ databases">
        <title>Insights into the evolution of the great apes provided by the gorilla genome.</title>
        <authorList>
            <person name="Scally A."/>
        </authorList>
    </citation>
    <scope>NUCLEOTIDE SEQUENCE [LARGE SCALE GENOMIC DNA]</scope>
</reference>
<sequence length="216" mass="25717">MNDQGEIYSTLRFLQSPSESQNRLRPDDTQRPGKTDDKEFSVPWRLIAVTLGILCLLLLMIVTVLVTNIFQCIQEKHQQQEILRNCSEKYIMQNDNYLKEQILTNKTLKYDVLKNDSFQQKKELDSHLIQKNRCHRENEIVFKVLQNTGKFSEDHWSCCGVNCYYFTMQKKDWKGCKQTCQHCRSSLLKIDDKDELVFYIHFYSLGRCFSMLDLRY</sequence>
<dbReference type="GO" id="GO:0016020">
    <property type="term" value="C:membrane"/>
    <property type="evidence" value="ECO:0007669"/>
    <property type="project" value="UniProtKB-SubCell"/>
</dbReference>
<dbReference type="SUPFAM" id="SSF56436">
    <property type="entry name" value="C-type lectin-like"/>
    <property type="match status" value="1"/>
</dbReference>
<dbReference type="PANTHER" id="PTHR46329:SF1">
    <property type="entry name" value="KILLER CELL LECTIN-LIKE RECEPTOR 2"/>
    <property type="match status" value="1"/>
</dbReference>
<dbReference type="Gene3D" id="3.10.100.10">
    <property type="entry name" value="Mannose-Binding Protein A, subunit A"/>
    <property type="match status" value="1"/>
</dbReference>
<feature type="region of interest" description="Disordered" evidence="8">
    <location>
        <begin position="16"/>
        <end position="36"/>
    </location>
</feature>
<dbReference type="GO" id="GO:0038023">
    <property type="term" value="F:signaling receptor activity"/>
    <property type="evidence" value="ECO:0000318"/>
    <property type="project" value="GO_Central"/>
</dbReference>
<protein>
    <recommendedName>
        <fullName evidence="10">Ly49-like N-terminal domain-containing protein</fullName>
    </recommendedName>
</protein>
<organism evidence="11 12">
    <name type="scientific">Gorilla gorilla gorilla</name>
    <name type="common">Western lowland gorilla</name>
    <dbReference type="NCBI Taxonomy" id="9595"/>
    <lineage>
        <taxon>Eukaryota</taxon>
        <taxon>Metazoa</taxon>
        <taxon>Chordata</taxon>
        <taxon>Craniata</taxon>
        <taxon>Vertebrata</taxon>
        <taxon>Euteleostomi</taxon>
        <taxon>Mammalia</taxon>
        <taxon>Eutheria</taxon>
        <taxon>Euarchontoglires</taxon>
        <taxon>Primates</taxon>
        <taxon>Haplorrhini</taxon>
        <taxon>Catarrhini</taxon>
        <taxon>Hominidae</taxon>
        <taxon>Gorilla</taxon>
    </lineage>
</organism>
<keyword evidence="5 9" id="KW-0472">Membrane</keyword>
<evidence type="ECO:0000256" key="9">
    <source>
        <dbReference type="SAM" id="Phobius"/>
    </source>
</evidence>
<gene>
    <name evidence="11" type="primary">LOC101129370</name>
</gene>
<keyword evidence="7" id="KW-0325">Glycoprotein</keyword>
<dbReference type="InterPro" id="IPR016187">
    <property type="entry name" value="CTDL_fold"/>
</dbReference>
<evidence type="ECO:0000256" key="6">
    <source>
        <dbReference type="ARBA" id="ARBA00023157"/>
    </source>
</evidence>
<keyword evidence="12" id="KW-1185">Reference proteome</keyword>
<evidence type="ECO:0000256" key="8">
    <source>
        <dbReference type="SAM" id="MobiDB-lite"/>
    </source>
</evidence>
<feature type="transmembrane region" description="Helical" evidence="9">
    <location>
        <begin position="46"/>
        <end position="70"/>
    </location>
</feature>
<evidence type="ECO:0000259" key="10">
    <source>
        <dbReference type="Pfam" id="PF08391"/>
    </source>
</evidence>
<dbReference type="InterPro" id="IPR013600">
    <property type="entry name" value="Ly49_N"/>
</dbReference>
<evidence type="ECO:0000313" key="11">
    <source>
        <dbReference type="Ensembl" id="ENSGGOP00000012835.2"/>
    </source>
</evidence>
<reference evidence="11" key="4">
    <citation type="submission" date="2025-09" db="UniProtKB">
        <authorList>
            <consortium name="Ensembl"/>
        </authorList>
    </citation>
    <scope>IDENTIFICATION</scope>
</reference>
<dbReference type="STRING" id="9593.ENSGGOP00000012835"/>
<keyword evidence="3" id="KW-0735">Signal-anchor</keyword>